<dbReference type="Gene3D" id="3.40.1440.10">
    <property type="entry name" value="GIY-YIG endonuclease"/>
    <property type="match status" value="1"/>
</dbReference>
<dbReference type="EMBL" id="GDJX01007231">
    <property type="protein sequence ID" value="JAT60705.1"/>
    <property type="molecule type" value="Transcribed_RNA"/>
</dbReference>
<sequence>MMGRRRGGGGAAAAEGASWRRRGGRGTSPLWCVYLIVSSRLPRSYVGVTSDFPRRLKQHNGELKGGAKASCAGRPWMCACIVRGFKDKSEAFQFEARWKSISRRLPRKSKTDDNGVNKLLLHREAALRRVTDSLDGCHLHVDWMAGPP</sequence>
<feature type="region of interest" description="Disordered" evidence="1">
    <location>
        <begin position="1"/>
        <end position="22"/>
    </location>
</feature>
<evidence type="ECO:0000259" key="2">
    <source>
        <dbReference type="PROSITE" id="PS50164"/>
    </source>
</evidence>
<dbReference type="PANTHER" id="PTHR20208">
    <property type="entry name" value="STRUCTURE-SPECIFIC ENDONUCLEASE SUBUNIT SLX1"/>
    <property type="match status" value="1"/>
</dbReference>
<keyword evidence="3" id="KW-0378">Hydrolase</keyword>
<reference evidence="3" key="1">
    <citation type="submission" date="2015-07" db="EMBL/GenBank/DDBJ databases">
        <title>Transcriptome Assembly of Anthurium amnicola.</title>
        <authorList>
            <person name="Suzuki J."/>
        </authorList>
    </citation>
    <scope>NUCLEOTIDE SEQUENCE</scope>
</reference>
<dbReference type="InterPro" id="IPR000305">
    <property type="entry name" value="GIY-YIG_endonuc"/>
</dbReference>
<name>A0A1D1Z1B3_9ARAE</name>
<gene>
    <name evidence="3" type="primary">slx1_0</name>
    <name evidence="3" type="ORF">g.26918</name>
</gene>
<keyword evidence="3" id="KW-0255">Endonuclease</keyword>
<accession>A0A1D1Z1B3</accession>
<evidence type="ECO:0000256" key="1">
    <source>
        <dbReference type="SAM" id="MobiDB-lite"/>
    </source>
</evidence>
<dbReference type="Pfam" id="PF01541">
    <property type="entry name" value="GIY-YIG"/>
    <property type="match status" value="1"/>
</dbReference>
<dbReference type="PANTHER" id="PTHR20208:SF13">
    <property type="entry name" value="STRUCTURE-SPECIFIC ENDONUCLEASE SUBUNIT SLX1"/>
    <property type="match status" value="1"/>
</dbReference>
<dbReference type="GO" id="GO:0004519">
    <property type="term" value="F:endonuclease activity"/>
    <property type="evidence" value="ECO:0007669"/>
    <property type="project" value="UniProtKB-KW"/>
</dbReference>
<dbReference type="PROSITE" id="PS50164">
    <property type="entry name" value="GIY_YIG"/>
    <property type="match status" value="1"/>
</dbReference>
<proteinExistence type="predicted"/>
<keyword evidence="3" id="KW-0540">Nuclease</keyword>
<protein>
    <submittedName>
        <fullName evidence="3">Structure-specific endonuclease subunit slx1</fullName>
    </submittedName>
</protein>
<organism evidence="3">
    <name type="scientific">Anthurium amnicola</name>
    <dbReference type="NCBI Taxonomy" id="1678845"/>
    <lineage>
        <taxon>Eukaryota</taxon>
        <taxon>Viridiplantae</taxon>
        <taxon>Streptophyta</taxon>
        <taxon>Embryophyta</taxon>
        <taxon>Tracheophyta</taxon>
        <taxon>Spermatophyta</taxon>
        <taxon>Magnoliopsida</taxon>
        <taxon>Liliopsida</taxon>
        <taxon>Araceae</taxon>
        <taxon>Pothoideae</taxon>
        <taxon>Potheae</taxon>
        <taxon>Anthurium</taxon>
    </lineage>
</organism>
<dbReference type="AlphaFoldDB" id="A0A1D1Z1B3"/>
<dbReference type="InterPro" id="IPR050381">
    <property type="entry name" value="SLX1_endonuclease"/>
</dbReference>
<evidence type="ECO:0000313" key="3">
    <source>
        <dbReference type="EMBL" id="JAT60705.1"/>
    </source>
</evidence>
<dbReference type="InterPro" id="IPR035901">
    <property type="entry name" value="GIY-YIG_endonuc_sf"/>
</dbReference>
<feature type="domain" description="GIY-YIG" evidence="2">
    <location>
        <begin position="29"/>
        <end position="110"/>
    </location>
</feature>
<dbReference type="SUPFAM" id="SSF82771">
    <property type="entry name" value="GIY-YIG endonuclease"/>
    <property type="match status" value="1"/>
</dbReference>